<dbReference type="SUPFAM" id="SSF55816">
    <property type="entry name" value="5'-nucleotidase (syn. UDP-sugar hydrolase), C-terminal domain"/>
    <property type="match status" value="1"/>
</dbReference>
<dbReference type="EMBL" id="JBHSHT010000002">
    <property type="protein sequence ID" value="MFC4826260.1"/>
    <property type="molecule type" value="Genomic_DNA"/>
</dbReference>
<dbReference type="PANTHER" id="PTHR11575:SF24">
    <property type="entry name" value="5'-NUCLEOTIDASE"/>
    <property type="match status" value="1"/>
</dbReference>
<evidence type="ECO:0000256" key="2">
    <source>
        <dbReference type="SAM" id="MobiDB-lite"/>
    </source>
</evidence>
<organism evidence="5 6">
    <name type="scientific">Halorussus aquaticus</name>
    <dbReference type="NCBI Taxonomy" id="2953748"/>
    <lineage>
        <taxon>Archaea</taxon>
        <taxon>Methanobacteriati</taxon>
        <taxon>Methanobacteriota</taxon>
        <taxon>Stenosarchaea group</taxon>
        <taxon>Halobacteria</taxon>
        <taxon>Halobacteriales</taxon>
        <taxon>Haladaptataceae</taxon>
        <taxon>Halorussus</taxon>
    </lineage>
</organism>
<evidence type="ECO:0000313" key="6">
    <source>
        <dbReference type="Proteomes" id="UP001595945"/>
    </source>
</evidence>
<keyword evidence="1" id="KW-0732">Signal</keyword>
<comment type="caution">
    <text evidence="5">The sequence shown here is derived from an EMBL/GenBank/DDBJ whole genome shotgun (WGS) entry which is preliminary data.</text>
</comment>
<dbReference type="Gene3D" id="3.90.780.10">
    <property type="entry name" value="5'-Nucleotidase, C-terminal domain"/>
    <property type="match status" value="1"/>
</dbReference>
<name>A0ABD5Q6F5_9EURY</name>
<keyword evidence="6" id="KW-1185">Reference proteome</keyword>
<evidence type="ECO:0000256" key="1">
    <source>
        <dbReference type="ARBA" id="ARBA00022729"/>
    </source>
</evidence>
<dbReference type="InterPro" id="IPR029052">
    <property type="entry name" value="Metallo-depent_PP-like"/>
</dbReference>
<dbReference type="SUPFAM" id="SSF56300">
    <property type="entry name" value="Metallo-dependent phosphatases"/>
    <property type="match status" value="1"/>
</dbReference>
<feature type="region of interest" description="Disordered" evidence="2">
    <location>
        <begin position="629"/>
        <end position="679"/>
    </location>
</feature>
<dbReference type="PRINTS" id="PR01607">
    <property type="entry name" value="APYRASEFAMLY"/>
</dbReference>
<feature type="compositionally biased region" description="Polar residues" evidence="2">
    <location>
        <begin position="667"/>
        <end position="679"/>
    </location>
</feature>
<dbReference type="InterPro" id="IPR058376">
    <property type="entry name" value="DUF8063"/>
</dbReference>
<feature type="domain" description="5'-Nucleotidase C-terminal" evidence="4">
    <location>
        <begin position="331"/>
        <end position="485"/>
    </location>
</feature>
<dbReference type="AlphaFoldDB" id="A0ABD5Q6F5"/>
<dbReference type="GeneID" id="73046644"/>
<dbReference type="PANTHER" id="PTHR11575">
    <property type="entry name" value="5'-NUCLEOTIDASE-RELATED"/>
    <property type="match status" value="1"/>
</dbReference>
<proteinExistence type="predicted"/>
<dbReference type="Pfam" id="PF00149">
    <property type="entry name" value="Metallophos"/>
    <property type="match status" value="1"/>
</dbReference>
<dbReference type="InterPro" id="IPR006179">
    <property type="entry name" value="5_nucleotidase/apyrase"/>
</dbReference>
<feature type="compositionally biased region" description="Basic residues" evidence="2">
    <location>
        <begin position="635"/>
        <end position="659"/>
    </location>
</feature>
<dbReference type="Gene3D" id="3.60.21.10">
    <property type="match status" value="1"/>
</dbReference>
<evidence type="ECO:0000259" key="3">
    <source>
        <dbReference type="Pfam" id="PF00149"/>
    </source>
</evidence>
<feature type="region of interest" description="Disordered" evidence="2">
    <location>
        <begin position="26"/>
        <end position="54"/>
    </location>
</feature>
<dbReference type="Pfam" id="PF02872">
    <property type="entry name" value="5_nucleotid_C"/>
    <property type="match status" value="1"/>
</dbReference>
<evidence type="ECO:0000259" key="4">
    <source>
        <dbReference type="Pfam" id="PF02872"/>
    </source>
</evidence>
<dbReference type="InterPro" id="IPR008334">
    <property type="entry name" value="5'-Nucleotdase_C"/>
</dbReference>
<dbReference type="RefSeq" id="WP_254268125.1">
    <property type="nucleotide sequence ID" value="NZ_CP100400.1"/>
</dbReference>
<protein>
    <submittedName>
        <fullName evidence="5">Bifunctional metallophosphatase/5'-nucleotidase</fullName>
    </submittedName>
</protein>
<gene>
    <name evidence="5" type="ORF">ACFO9K_18555</name>
</gene>
<dbReference type="Pfam" id="PF26259">
    <property type="entry name" value="DUF8063"/>
    <property type="match status" value="1"/>
</dbReference>
<reference evidence="5 6" key="1">
    <citation type="journal article" date="2019" name="Int. J. Syst. Evol. Microbiol.">
        <title>The Global Catalogue of Microorganisms (GCM) 10K type strain sequencing project: providing services to taxonomists for standard genome sequencing and annotation.</title>
        <authorList>
            <consortium name="The Broad Institute Genomics Platform"/>
            <consortium name="The Broad Institute Genome Sequencing Center for Infectious Disease"/>
            <person name="Wu L."/>
            <person name="Ma J."/>
        </authorList>
    </citation>
    <scope>NUCLEOTIDE SEQUENCE [LARGE SCALE GENOMIC DNA]</scope>
    <source>
        <strain evidence="5 6">XZYJ18</strain>
    </source>
</reference>
<dbReference type="Proteomes" id="UP001595945">
    <property type="component" value="Unassembled WGS sequence"/>
</dbReference>
<feature type="domain" description="Calcineurin-like phosphoesterase" evidence="3">
    <location>
        <begin position="58"/>
        <end position="259"/>
    </location>
</feature>
<evidence type="ECO:0000313" key="5">
    <source>
        <dbReference type="EMBL" id="MFC4826260.1"/>
    </source>
</evidence>
<sequence length="679" mass="72818">MRQSASLLLVLCLVVAGAVPPVAAGVTESHSTTGSTAPAPSAAQTPTNNTTGEGTTLTILSYNDIQTAAAQDGTFPRMVHLINQRRAAHENPTVVVGGGDQVSPHSLSPLSQWRLPVRALNVLDPAAEVIGNHDLDYGFEAVANFSQQSEFPWLMANIVDSETGEPIPGTKPYTVVERDGVKVGIVGVADEKIQSKTAVDFDQQGYELRNYSETASEYATMLKEEKNVDVVVVSAHLGVPVAKTLANTTENVDAIVVGDDEIEYPPQETGGAVIMEAEARAEHVAELNLTVENGEVTTWNGRLLDVTENVSKNETVSNIITESRRERLNDVAGRTEVALDARFASNYHDETALGNMITDSFRAQTGAEVAVTNAGGIRSNGVYGPGNVTVGDVYNILPFSNTLVTVELTGAELEQLLASQVVTLESETGQNYGAESQLQVSGVTYEWVGHENESYVRDVWVDGEPLAEDETYNVTVNSYMAGWDGSVLEDAPRVSESHMLYGTALLKYIQQNSPVAPEDTDRIRRVDAVTEVQSVSVRKGTATVSLDAPNGTTDVVADSFYAVRGDSGERLDAESVSLEDGEVTVSFENAEYRKLAGEGGRLQIYGEYDTSAYERVYFEHSVLNADFEASDSGKKKGHQKDGKKKGGKKKGGKKKGHQKNGHDSLAPITQTSATPITAA</sequence>
<dbReference type="InterPro" id="IPR036907">
    <property type="entry name" value="5'-Nucleotdase_C_sf"/>
</dbReference>
<dbReference type="InterPro" id="IPR004843">
    <property type="entry name" value="Calcineurin-like_PHP"/>
</dbReference>
<accession>A0ABD5Q6F5</accession>